<evidence type="ECO:0000256" key="3">
    <source>
        <dbReference type="SAM" id="MobiDB-lite"/>
    </source>
</evidence>
<dbReference type="AlphaFoldDB" id="A0A164ZRW6"/>
<protein>
    <submittedName>
        <fullName evidence="4">NAD(P)-binding protein</fullName>
    </submittedName>
</protein>
<organism evidence="4 5">
    <name type="scientific">Xylona heveae (strain CBS 132557 / TC161)</name>
    <dbReference type="NCBI Taxonomy" id="1328760"/>
    <lineage>
        <taxon>Eukaryota</taxon>
        <taxon>Fungi</taxon>
        <taxon>Dikarya</taxon>
        <taxon>Ascomycota</taxon>
        <taxon>Pezizomycotina</taxon>
        <taxon>Xylonomycetes</taxon>
        <taxon>Xylonales</taxon>
        <taxon>Xylonaceae</taxon>
        <taxon>Xylona</taxon>
    </lineage>
</organism>
<comment type="similarity">
    <text evidence="1">Belongs to the short-chain dehydrogenases/reductases (SDR) family.</text>
</comment>
<dbReference type="EMBL" id="KV407466">
    <property type="protein sequence ID" value="KZF19435.1"/>
    <property type="molecule type" value="Genomic_DNA"/>
</dbReference>
<dbReference type="Pfam" id="PF13561">
    <property type="entry name" value="adh_short_C2"/>
    <property type="match status" value="1"/>
</dbReference>
<evidence type="ECO:0000256" key="1">
    <source>
        <dbReference type="ARBA" id="ARBA00006484"/>
    </source>
</evidence>
<feature type="compositionally biased region" description="Basic and acidic residues" evidence="3">
    <location>
        <begin position="251"/>
        <end position="262"/>
    </location>
</feature>
<accession>A0A164ZRW6</accession>
<keyword evidence="2" id="KW-0560">Oxidoreductase</keyword>
<evidence type="ECO:0000313" key="4">
    <source>
        <dbReference type="EMBL" id="KZF19435.1"/>
    </source>
</evidence>
<dbReference type="OMA" id="AYLCANH"/>
<feature type="compositionally biased region" description="Low complexity" evidence="3">
    <location>
        <begin position="173"/>
        <end position="186"/>
    </location>
</feature>
<dbReference type="PANTHER" id="PTHR43180:SF66">
    <property type="entry name" value="SHORT-CHAIN DEHYDROGENASE_REDUCTASE FAMILY PROTEIN"/>
    <property type="match status" value="1"/>
</dbReference>
<keyword evidence="5" id="KW-1185">Reference proteome</keyword>
<dbReference type="Gene3D" id="3.40.50.720">
    <property type="entry name" value="NAD(P)-binding Rossmann-like Domain"/>
    <property type="match status" value="1"/>
</dbReference>
<dbReference type="STRING" id="1328760.A0A164ZRW6"/>
<proteinExistence type="inferred from homology"/>
<dbReference type="OrthoDB" id="4131217at2759"/>
<dbReference type="GeneID" id="28898600"/>
<feature type="region of interest" description="Disordered" evidence="3">
    <location>
        <begin position="233"/>
        <end position="275"/>
    </location>
</feature>
<dbReference type="Proteomes" id="UP000076632">
    <property type="component" value="Unassembled WGS sequence"/>
</dbReference>
<name>A0A164ZRW6_XYLHT</name>
<feature type="region of interest" description="Disordered" evidence="3">
    <location>
        <begin position="156"/>
        <end position="189"/>
    </location>
</feature>
<dbReference type="SUPFAM" id="SSF51735">
    <property type="entry name" value="NAD(P)-binding Rossmann-fold domains"/>
    <property type="match status" value="1"/>
</dbReference>
<dbReference type="InterPro" id="IPR002347">
    <property type="entry name" value="SDR_fam"/>
</dbReference>
<dbReference type="CDD" id="cd05233">
    <property type="entry name" value="SDR_c"/>
    <property type="match status" value="1"/>
</dbReference>
<dbReference type="InterPro" id="IPR036291">
    <property type="entry name" value="NAD(P)-bd_dom_sf"/>
</dbReference>
<sequence length="394" mass="41939">MSDTVSARQRLYQLSNHLPVSEVAPNAESSHITDSKSLTDSIPTPIIPESSTWKRLEGKVIIITGCNSPTGIGIASAYLFAVNGARAIYICDVSATHLFSTHQPQLSRRFPHVDIHARQFDAADEQAVRSVVDDAVRRYGRLDVFFANAGIVSAASGSGSDMKPDGISPASTPRPQQRQQQQQQQPKRFTDLSVSEFERMMHVNVTSVFLALKYATPAMLLTSSHPLPTVTAVPTNLPHPPATPTTNTLPNEKDRNDTREPKTTPGGSFITTSSVAGLRSNAGPSDYSASKAAVISLIQTSCYQLAGTGVRCNAICPGLIETGMTRVVFEGARQRGTESKIGQVNPLKRAGRADEVAQLAVFLASEESSYVNGQAVPVDGGLSAGLPGVVGKMG</sequence>
<gene>
    <name evidence="4" type="ORF">L228DRAFT_251032</name>
</gene>
<dbReference type="PRINTS" id="PR00081">
    <property type="entry name" value="GDHRDH"/>
</dbReference>
<dbReference type="InParanoid" id="A0A164ZRW6"/>
<dbReference type="GO" id="GO:0016491">
    <property type="term" value="F:oxidoreductase activity"/>
    <property type="evidence" value="ECO:0007669"/>
    <property type="project" value="UniProtKB-KW"/>
</dbReference>
<feature type="compositionally biased region" description="Polar residues" evidence="3">
    <location>
        <begin position="265"/>
        <end position="275"/>
    </location>
</feature>
<dbReference type="PANTHER" id="PTHR43180">
    <property type="entry name" value="3-OXOACYL-(ACYL-CARRIER-PROTEIN) REDUCTASE (AFU_ORTHOLOGUE AFUA_6G11210)"/>
    <property type="match status" value="1"/>
</dbReference>
<evidence type="ECO:0000313" key="5">
    <source>
        <dbReference type="Proteomes" id="UP000076632"/>
    </source>
</evidence>
<reference evidence="4 5" key="1">
    <citation type="journal article" date="2016" name="Fungal Biol.">
        <title>The genome of Xylona heveae provides a window into fungal endophytism.</title>
        <authorList>
            <person name="Gazis R."/>
            <person name="Kuo A."/>
            <person name="Riley R."/>
            <person name="LaButti K."/>
            <person name="Lipzen A."/>
            <person name="Lin J."/>
            <person name="Amirebrahimi M."/>
            <person name="Hesse C.N."/>
            <person name="Spatafora J.W."/>
            <person name="Henrissat B."/>
            <person name="Hainaut M."/>
            <person name="Grigoriev I.V."/>
            <person name="Hibbett D.S."/>
        </authorList>
    </citation>
    <scope>NUCLEOTIDE SEQUENCE [LARGE SCALE GENOMIC DNA]</scope>
    <source>
        <strain evidence="4 5">TC161</strain>
    </source>
</reference>
<dbReference type="Pfam" id="PF00106">
    <property type="entry name" value="adh_short"/>
    <property type="match status" value="1"/>
</dbReference>
<evidence type="ECO:0000256" key="2">
    <source>
        <dbReference type="ARBA" id="ARBA00023002"/>
    </source>
</evidence>
<dbReference type="RefSeq" id="XP_018184990.1">
    <property type="nucleotide sequence ID" value="XM_018333463.1"/>
</dbReference>